<sequence length="174" mass="18866">MRGGNHRSPGRLVAIMALIAPLLAGCGFQPMYAESTTGAQLDDVMRTVSVAPIPGRVGQRVRNELIFATTGGGYSDATQYRLEVAIRESVQDTFVARSGEAEGRAYRLTAAFKLIRLEDETVVVSGKSISRAAYDNLDSTFADIRARRDAENRAARTVADDIQTRVAMALSRDV</sequence>
<keyword evidence="1" id="KW-0812">Transmembrane</keyword>
<feature type="transmembrane region" description="Helical" evidence="1">
    <location>
        <begin position="12"/>
        <end position="32"/>
    </location>
</feature>
<organism evidence="2 3">
    <name type="scientific">Dichotomicrobium thermohalophilum</name>
    <dbReference type="NCBI Taxonomy" id="933063"/>
    <lineage>
        <taxon>Bacteria</taxon>
        <taxon>Pseudomonadati</taxon>
        <taxon>Pseudomonadota</taxon>
        <taxon>Alphaproteobacteria</taxon>
        <taxon>Hyphomicrobiales</taxon>
        <taxon>Hyphomicrobiaceae</taxon>
        <taxon>Dichotomicrobium</taxon>
    </lineage>
</organism>
<dbReference type="AlphaFoldDB" id="A0A397Q203"/>
<proteinExistence type="predicted"/>
<keyword evidence="1" id="KW-0472">Membrane</keyword>
<dbReference type="EMBL" id="QXDF01000001">
    <property type="protein sequence ID" value="RIA55192.1"/>
    <property type="molecule type" value="Genomic_DNA"/>
</dbReference>
<dbReference type="Gene3D" id="3.30.160.150">
    <property type="entry name" value="Lipoprotein like domain"/>
    <property type="match status" value="1"/>
</dbReference>
<gene>
    <name evidence="2" type="ORF">BXY53_0246</name>
</gene>
<dbReference type="OrthoDB" id="7678210at2"/>
<dbReference type="GO" id="GO:0019867">
    <property type="term" value="C:outer membrane"/>
    <property type="evidence" value="ECO:0007669"/>
    <property type="project" value="InterPro"/>
</dbReference>
<dbReference type="PROSITE" id="PS51257">
    <property type="entry name" value="PROKAR_LIPOPROTEIN"/>
    <property type="match status" value="1"/>
</dbReference>
<keyword evidence="1" id="KW-1133">Transmembrane helix</keyword>
<reference evidence="2 3" key="1">
    <citation type="submission" date="2018-08" db="EMBL/GenBank/DDBJ databases">
        <title>Genomic Encyclopedia of Archaeal and Bacterial Type Strains, Phase II (KMG-II): from individual species to whole genera.</title>
        <authorList>
            <person name="Goeker M."/>
        </authorList>
    </citation>
    <scope>NUCLEOTIDE SEQUENCE [LARGE SCALE GENOMIC DNA]</scope>
    <source>
        <strain evidence="2 3">DSM 5002</strain>
    </source>
</reference>
<evidence type="ECO:0000256" key="1">
    <source>
        <dbReference type="SAM" id="Phobius"/>
    </source>
</evidence>
<dbReference type="Proteomes" id="UP000266273">
    <property type="component" value="Unassembled WGS sequence"/>
</dbReference>
<keyword evidence="2" id="KW-0449">Lipoprotein</keyword>
<protein>
    <submittedName>
        <fullName evidence="2">LPS-assembly lipoprotein</fullName>
    </submittedName>
</protein>
<name>A0A397Q203_9HYPH</name>
<accession>A0A397Q203</accession>
<keyword evidence="3" id="KW-1185">Reference proteome</keyword>
<evidence type="ECO:0000313" key="3">
    <source>
        <dbReference type="Proteomes" id="UP000266273"/>
    </source>
</evidence>
<comment type="caution">
    <text evidence="2">The sequence shown here is derived from an EMBL/GenBank/DDBJ whole genome shotgun (WGS) entry which is preliminary data.</text>
</comment>
<dbReference type="GO" id="GO:0043165">
    <property type="term" value="P:Gram-negative-bacterium-type cell outer membrane assembly"/>
    <property type="evidence" value="ECO:0007669"/>
    <property type="project" value="InterPro"/>
</dbReference>
<evidence type="ECO:0000313" key="2">
    <source>
        <dbReference type="EMBL" id="RIA55192.1"/>
    </source>
</evidence>